<protein>
    <submittedName>
        <fullName evidence="2">Uncharacterized protein</fullName>
    </submittedName>
</protein>
<sequence length="197" mass="22055">MHDLNNFFGKNSLTDEPAVPFHVFYEGRKHKVHKELQLKVNIKTFAVKLTEAGDIAIIQNEPFPEVNIVTSVAELTLWSTCETNEAASKPKLWPEIGREASQVKFQTEVNGAFRAHKELFSSIQLTETVDIAIIYSELHPEVNMVTSVAKFSKVAVVATIHNKLHPEVNLPRPVCSNETNEVDSQPKLQPEVVNKAS</sequence>
<evidence type="ECO:0000256" key="1">
    <source>
        <dbReference type="SAM" id="MobiDB-lite"/>
    </source>
</evidence>
<name>A0A8T0BZR4_SILME</name>
<evidence type="ECO:0000313" key="2">
    <source>
        <dbReference type="EMBL" id="KAF7711396.1"/>
    </source>
</evidence>
<feature type="compositionally biased region" description="Polar residues" evidence="1">
    <location>
        <begin position="176"/>
        <end position="187"/>
    </location>
</feature>
<gene>
    <name evidence="2" type="ORF">HF521_000407</name>
</gene>
<dbReference type="AlphaFoldDB" id="A0A8T0BZR4"/>
<organism evidence="2 3">
    <name type="scientific">Silurus meridionalis</name>
    <name type="common">Southern catfish</name>
    <name type="synonym">Silurus soldatovi meridionalis</name>
    <dbReference type="NCBI Taxonomy" id="175797"/>
    <lineage>
        <taxon>Eukaryota</taxon>
        <taxon>Metazoa</taxon>
        <taxon>Chordata</taxon>
        <taxon>Craniata</taxon>
        <taxon>Vertebrata</taxon>
        <taxon>Euteleostomi</taxon>
        <taxon>Actinopterygii</taxon>
        <taxon>Neopterygii</taxon>
        <taxon>Teleostei</taxon>
        <taxon>Ostariophysi</taxon>
        <taxon>Siluriformes</taxon>
        <taxon>Siluridae</taxon>
        <taxon>Silurus</taxon>
    </lineage>
</organism>
<keyword evidence="3" id="KW-1185">Reference proteome</keyword>
<dbReference type="EMBL" id="JABFDY010000001">
    <property type="protein sequence ID" value="KAF7711396.1"/>
    <property type="molecule type" value="Genomic_DNA"/>
</dbReference>
<proteinExistence type="predicted"/>
<accession>A0A8T0BZR4</accession>
<evidence type="ECO:0000313" key="3">
    <source>
        <dbReference type="Proteomes" id="UP000606274"/>
    </source>
</evidence>
<reference evidence="2" key="1">
    <citation type="submission" date="2020-08" db="EMBL/GenBank/DDBJ databases">
        <title>Chromosome-level assembly of Southern catfish (Silurus meridionalis) provides insights into visual adaptation to the nocturnal and benthic lifestyles.</title>
        <authorList>
            <person name="Zhang Y."/>
            <person name="Wang D."/>
            <person name="Peng Z."/>
        </authorList>
    </citation>
    <scope>NUCLEOTIDE SEQUENCE</scope>
    <source>
        <strain evidence="2">SWU-2019-XX</strain>
        <tissue evidence="2">Muscle</tissue>
    </source>
</reference>
<comment type="caution">
    <text evidence="2">The sequence shown here is derived from an EMBL/GenBank/DDBJ whole genome shotgun (WGS) entry which is preliminary data.</text>
</comment>
<feature type="region of interest" description="Disordered" evidence="1">
    <location>
        <begin position="168"/>
        <end position="197"/>
    </location>
</feature>
<dbReference type="Proteomes" id="UP000606274">
    <property type="component" value="Unassembled WGS sequence"/>
</dbReference>